<name>A0A9X2H1C3_9HYPH</name>
<dbReference type="Proteomes" id="UP001155220">
    <property type="component" value="Unassembled WGS sequence"/>
</dbReference>
<organism evidence="1 2">
    <name type="scientific">Aurantimonas marianensis</name>
    <dbReference type="NCBI Taxonomy" id="2920428"/>
    <lineage>
        <taxon>Bacteria</taxon>
        <taxon>Pseudomonadati</taxon>
        <taxon>Pseudomonadota</taxon>
        <taxon>Alphaproteobacteria</taxon>
        <taxon>Hyphomicrobiales</taxon>
        <taxon>Aurantimonadaceae</taxon>
        <taxon>Aurantimonas</taxon>
    </lineage>
</organism>
<dbReference type="EMBL" id="JALHBS010000009">
    <property type="protein sequence ID" value="MCP3053850.1"/>
    <property type="molecule type" value="Genomic_DNA"/>
</dbReference>
<protein>
    <submittedName>
        <fullName evidence="1">Uncharacterized protein</fullName>
    </submittedName>
</protein>
<keyword evidence="2" id="KW-1185">Reference proteome</keyword>
<accession>A0A9X2H1C3</accession>
<comment type="caution">
    <text evidence="1">The sequence shown here is derived from an EMBL/GenBank/DDBJ whole genome shotgun (WGS) entry which is preliminary data.</text>
</comment>
<sequence length="52" mass="5764">MLNETDAREVRPLTVPKARVVGYLDARHQTGNSLSLGRRATLFRATEILATP</sequence>
<evidence type="ECO:0000313" key="1">
    <source>
        <dbReference type="EMBL" id="MCP3053850.1"/>
    </source>
</evidence>
<proteinExistence type="predicted"/>
<reference evidence="1" key="1">
    <citation type="submission" date="2022-03" db="EMBL/GenBank/DDBJ databases">
        <title>Aurantimonas Liuensis sp. Nov., isolated from the hadal seawater of the Mariana Trench.</title>
        <authorList>
            <person name="Liu R."/>
        </authorList>
    </citation>
    <scope>NUCLEOTIDE SEQUENCE</scope>
    <source>
        <strain evidence="1">LRZ36</strain>
    </source>
</reference>
<evidence type="ECO:0000313" key="2">
    <source>
        <dbReference type="Proteomes" id="UP001155220"/>
    </source>
</evidence>
<dbReference type="RefSeq" id="WP_253962744.1">
    <property type="nucleotide sequence ID" value="NZ_JALHBS010000009.1"/>
</dbReference>
<gene>
    <name evidence="1" type="ORF">MJ956_01645</name>
</gene>
<dbReference type="AlphaFoldDB" id="A0A9X2H1C3"/>